<name>A0A8H5D9B5_9AGAR</name>
<dbReference type="PANTHER" id="PTHR28288:SF2">
    <property type="entry name" value="PROTEASE B INHIBITOR 2"/>
    <property type="match status" value="1"/>
</dbReference>
<accession>A0A8H5D9B5</accession>
<dbReference type="GO" id="GO:0004866">
    <property type="term" value="F:endopeptidase inhibitor activity"/>
    <property type="evidence" value="ECO:0007669"/>
    <property type="project" value="TreeGrafter"/>
</dbReference>
<keyword evidence="3" id="KW-1185">Reference proteome</keyword>
<dbReference type="AlphaFoldDB" id="A0A8H5D9B5"/>
<dbReference type="OrthoDB" id="5518345at2759"/>
<dbReference type="SUPFAM" id="SSF54897">
    <property type="entry name" value="Protease propeptides/inhibitors"/>
    <property type="match status" value="1"/>
</dbReference>
<sequence length="138" mass="15239">MTRRERMGFSTYSPLPAELRNLLLSPSPIYSIISPANKEPAPTSKSHPFQTHILFHPSQTTRMPSVIVTFKDTALDADYEKAKNDLLAQGGKITRNFEPLMKGFAAEIPDGFNLQSINSFAGDNILSIEEDGKVTTQA</sequence>
<dbReference type="PANTHER" id="PTHR28288">
    <property type="entry name" value="PROTEASE B INHIBITOR 2"/>
    <property type="match status" value="1"/>
</dbReference>
<reference evidence="2 3" key="1">
    <citation type="journal article" date="2020" name="ISME J.">
        <title>Uncovering the hidden diversity of litter-decomposition mechanisms in mushroom-forming fungi.</title>
        <authorList>
            <person name="Floudas D."/>
            <person name="Bentzer J."/>
            <person name="Ahren D."/>
            <person name="Johansson T."/>
            <person name="Persson P."/>
            <person name="Tunlid A."/>
        </authorList>
    </citation>
    <scope>NUCLEOTIDE SEQUENCE [LARGE SCALE GENOMIC DNA]</scope>
    <source>
        <strain evidence="2 3">CBS 146.42</strain>
    </source>
</reference>
<dbReference type="GO" id="GO:0042144">
    <property type="term" value="P:vacuole fusion, non-autophagic"/>
    <property type="evidence" value="ECO:0007669"/>
    <property type="project" value="TreeGrafter"/>
</dbReference>
<dbReference type="Gene3D" id="3.30.70.80">
    <property type="entry name" value="Peptidase S8 propeptide/proteinase inhibitor I9"/>
    <property type="match status" value="1"/>
</dbReference>
<evidence type="ECO:0008006" key="4">
    <source>
        <dbReference type="Google" id="ProtNLM"/>
    </source>
</evidence>
<evidence type="ECO:0000256" key="1">
    <source>
        <dbReference type="ARBA" id="ARBA00038069"/>
    </source>
</evidence>
<comment type="caution">
    <text evidence="2">The sequence shown here is derived from an EMBL/GenBank/DDBJ whole genome shotgun (WGS) entry which is preliminary data.</text>
</comment>
<dbReference type="InterPro" id="IPR052471">
    <property type="entry name" value="PBI_I9"/>
</dbReference>
<dbReference type="InterPro" id="IPR037045">
    <property type="entry name" value="S8pro/Inhibitor_I9_sf"/>
</dbReference>
<proteinExistence type="inferred from homology"/>
<evidence type="ECO:0000313" key="2">
    <source>
        <dbReference type="EMBL" id="KAF5355036.1"/>
    </source>
</evidence>
<protein>
    <recommendedName>
        <fullName evidence="4">Inhibitor I9 domain-containing protein</fullName>
    </recommendedName>
</protein>
<organism evidence="2 3">
    <name type="scientific">Leucocoprinus leucothites</name>
    <dbReference type="NCBI Taxonomy" id="201217"/>
    <lineage>
        <taxon>Eukaryota</taxon>
        <taxon>Fungi</taxon>
        <taxon>Dikarya</taxon>
        <taxon>Basidiomycota</taxon>
        <taxon>Agaricomycotina</taxon>
        <taxon>Agaricomycetes</taxon>
        <taxon>Agaricomycetidae</taxon>
        <taxon>Agaricales</taxon>
        <taxon>Agaricineae</taxon>
        <taxon>Agaricaceae</taxon>
        <taxon>Leucocoprinus</taxon>
    </lineage>
</organism>
<comment type="similarity">
    <text evidence="1">Belongs to the protease inhibitor I9 family.</text>
</comment>
<dbReference type="Proteomes" id="UP000559027">
    <property type="component" value="Unassembled WGS sequence"/>
</dbReference>
<dbReference type="EMBL" id="JAACJO010000008">
    <property type="protein sequence ID" value="KAF5355036.1"/>
    <property type="molecule type" value="Genomic_DNA"/>
</dbReference>
<gene>
    <name evidence="2" type="ORF">D9756_005265</name>
</gene>
<evidence type="ECO:0000313" key="3">
    <source>
        <dbReference type="Proteomes" id="UP000559027"/>
    </source>
</evidence>